<evidence type="ECO:0000256" key="1">
    <source>
        <dbReference type="SAM" id="Phobius"/>
    </source>
</evidence>
<dbReference type="PANTHER" id="PTHR41795">
    <property type="entry name" value="EXOPOLYSACCHARIDE SYNTHESIS PROTEIN"/>
    <property type="match status" value="1"/>
</dbReference>
<gene>
    <name evidence="2" type="ORF">GXW78_20780</name>
</gene>
<sequence>MPDTRSITDVLDKLDAASSSENEIRVRRLVEAMGDRSHGPFLFLPAVLDMSPIGSIPGVPTVLAVVIIVFAGQLAIGRQHLWLPTFVAERRVSSSRLRKSVAKLRRAGRWMDRWFHGRLQAFTTEPFVRGAGFASLILALAMPPLEVFPFATTLVSAPIALFGVALITRDGALMLAAFAATLWSAGGAVWIATT</sequence>
<evidence type="ECO:0000313" key="3">
    <source>
        <dbReference type="Proteomes" id="UP000698752"/>
    </source>
</evidence>
<keyword evidence="1" id="KW-0812">Transmembrane</keyword>
<protein>
    <submittedName>
        <fullName evidence="2">Exopolysaccharide biosynthesis protein</fullName>
    </submittedName>
</protein>
<organism evidence="2 3">
    <name type="scientific">Neoroseomonas terrae</name>
    <dbReference type="NCBI Taxonomy" id="424799"/>
    <lineage>
        <taxon>Bacteria</taxon>
        <taxon>Pseudomonadati</taxon>
        <taxon>Pseudomonadota</taxon>
        <taxon>Alphaproteobacteria</taxon>
        <taxon>Acetobacterales</taxon>
        <taxon>Acetobacteraceae</taxon>
        <taxon>Neoroseomonas</taxon>
    </lineage>
</organism>
<dbReference type="PANTHER" id="PTHR41795:SF1">
    <property type="entry name" value="EXOPOLYSACCHARIDE SYNTHESIS PROTEIN"/>
    <property type="match status" value="1"/>
</dbReference>
<feature type="transmembrane region" description="Helical" evidence="1">
    <location>
        <begin position="53"/>
        <end position="76"/>
    </location>
</feature>
<reference evidence="3" key="1">
    <citation type="journal article" date="2021" name="Syst. Appl. Microbiol.">
        <title>Roseomonas hellenica sp. nov., isolated from roots of wild-growing Alkanna tinctoria.</title>
        <authorList>
            <person name="Rat A."/>
            <person name="Naranjo H.D."/>
            <person name="Lebbe L."/>
            <person name="Cnockaert M."/>
            <person name="Krigas N."/>
            <person name="Grigoriadou K."/>
            <person name="Maloupa E."/>
            <person name="Willems A."/>
        </authorList>
    </citation>
    <scope>NUCLEOTIDE SEQUENCE [LARGE SCALE GENOMIC DNA]</scope>
    <source>
        <strain evidence="3">LMG 31159</strain>
    </source>
</reference>
<dbReference type="InterPro" id="IPR010331">
    <property type="entry name" value="ExoD"/>
</dbReference>
<feature type="transmembrane region" description="Helical" evidence="1">
    <location>
        <begin position="173"/>
        <end position="192"/>
    </location>
</feature>
<evidence type="ECO:0000313" key="2">
    <source>
        <dbReference type="EMBL" id="MBR0652103.1"/>
    </source>
</evidence>
<dbReference type="RefSeq" id="WP_211870819.1">
    <property type="nucleotide sequence ID" value="NZ_JAAEDI010000024.1"/>
</dbReference>
<comment type="caution">
    <text evidence="2">The sequence shown here is derived from an EMBL/GenBank/DDBJ whole genome shotgun (WGS) entry which is preliminary data.</text>
</comment>
<keyword evidence="1" id="KW-1133">Transmembrane helix</keyword>
<keyword evidence="1" id="KW-0472">Membrane</keyword>
<dbReference type="Pfam" id="PF06055">
    <property type="entry name" value="ExoD"/>
    <property type="match status" value="1"/>
</dbReference>
<accession>A0ABS5EM73</accession>
<dbReference type="Proteomes" id="UP000698752">
    <property type="component" value="Unassembled WGS sequence"/>
</dbReference>
<dbReference type="PIRSF" id="PIRSF033239">
    <property type="entry name" value="ExoD"/>
    <property type="match status" value="1"/>
</dbReference>
<name>A0ABS5EM73_9PROT</name>
<proteinExistence type="predicted"/>
<dbReference type="EMBL" id="JAAEDI010000024">
    <property type="protein sequence ID" value="MBR0652103.1"/>
    <property type="molecule type" value="Genomic_DNA"/>
</dbReference>
<feature type="transmembrane region" description="Helical" evidence="1">
    <location>
        <begin position="147"/>
        <end position="166"/>
    </location>
</feature>
<keyword evidence="3" id="KW-1185">Reference proteome</keyword>